<evidence type="ECO:0000256" key="1">
    <source>
        <dbReference type="SAM" id="Phobius"/>
    </source>
</evidence>
<keyword evidence="3" id="KW-1185">Reference proteome</keyword>
<organism evidence="2 3">
    <name type="scientific">Curvibacter cyanobacteriorum</name>
    <dbReference type="NCBI Taxonomy" id="3026422"/>
    <lineage>
        <taxon>Bacteria</taxon>
        <taxon>Pseudomonadati</taxon>
        <taxon>Pseudomonadota</taxon>
        <taxon>Betaproteobacteria</taxon>
        <taxon>Burkholderiales</taxon>
        <taxon>Comamonadaceae</taxon>
        <taxon>Curvibacter</taxon>
    </lineage>
</organism>
<proteinExistence type="predicted"/>
<name>A0ABT5MYU9_9BURK</name>
<dbReference type="Proteomes" id="UP001528673">
    <property type="component" value="Unassembled WGS sequence"/>
</dbReference>
<reference evidence="2 3" key="1">
    <citation type="submission" date="2023-02" db="EMBL/GenBank/DDBJ databases">
        <title>Bacterial whole genomic sequence of Curvibacter sp. HBC61.</title>
        <authorList>
            <person name="Le V."/>
            <person name="Ko S.-R."/>
            <person name="Ahn C.-Y."/>
            <person name="Oh H.-M."/>
        </authorList>
    </citation>
    <scope>NUCLEOTIDE SEQUENCE [LARGE SCALE GENOMIC DNA]</scope>
    <source>
        <strain evidence="2 3">HBC61</strain>
    </source>
</reference>
<accession>A0ABT5MYU9</accession>
<feature type="transmembrane region" description="Helical" evidence="1">
    <location>
        <begin position="141"/>
        <end position="162"/>
    </location>
</feature>
<protein>
    <submittedName>
        <fullName evidence="2">Uncharacterized protein</fullName>
    </submittedName>
</protein>
<gene>
    <name evidence="2" type="ORF">PSQ40_05140</name>
</gene>
<keyword evidence="1" id="KW-0812">Transmembrane</keyword>
<feature type="transmembrane region" description="Helical" evidence="1">
    <location>
        <begin position="7"/>
        <end position="24"/>
    </location>
</feature>
<evidence type="ECO:0000313" key="3">
    <source>
        <dbReference type="Proteomes" id="UP001528673"/>
    </source>
</evidence>
<keyword evidence="1" id="KW-1133">Transmembrane helix</keyword>
<keyword evidence="1" id="KW-0472">Membrane</keyword>
<feature type="transmembrane region" description="Helical" evidence="1">
    <location>
        <begin position="107"/>
        <end position="129"/>
    </location>
</feature>
<dbReference type="EMBL" id="JAQSIP010000002">
    <property type="protein sequence ID" value="MDD0837952.1"/>
    <property type="molecule type" value="Genomic_DNA"/>
</dbReference>
<evidence type="ECO:0000313" key="2">
    <source>
        <dbReference type="EMBL" id="MDD0837952.1"/>
    </source>
</evidence>
<comment type="caution">
    <text evidence="2">The sequence shown here is derived from an EMBL/GenBank/DDBJ whole genome shotgun (WGS) entry which is preliminary data.</text>
</comment>
<feature type="transmembrane region" description="Helical" evidence="1">
    <location>
        <begin position="36"/>
        <end position="56"/>
    </location>
</feature>
<feature type="transmembrane region" description="Helical" evidence="1">
    <location>
        <begin position="68"/>
        <end position="87"/>
    </location>
</feature>
<dbReference type="RefSeq" id="WP_273949284.1">
    <property type="nucleotide sequence ID" value="NZ_JAQSIP010000002.1"/>
</dbReference>
<sequence>MIKQLNHRCLLLLLGLFFIQFLLLKYTEEMVVSTTWFGWVLNLEFFFIVASWLYLLKCTFVDVDWGNFVYGWILVSASIFILIVSLASDFYSDGFADGVDYLFFGLYFPFSLAGLPIVALIDWFFTTYVPNFYGTFVGKFLVWEISSLLFLIFSFVFSNFLLKQRSPSRDD</sequence>